<dbReference type="Proteomes" id="UP000823046">
    <property type="component" value="Unassembled WGS sequence"/>
</dbReference>
<sequence>MDLRAWEKTIKTQQKNPARQGNCAANEIAFNTTCREKINDSIHSIEGSAKGKADKYGKLEGTVEYNINERLRGDSNTFLEDKTIHGTTGIWRLKKKLLLNRGACHIKLLNYASAIQDCTNVLKLDRVCQKALFRRGVACAGISQWNEALSDFLTFARQGGDDLLIRQAITNATEGPSNAVQIYREFTKLKLTDPSRVPTLPQRSLKINIVKHEKQDIRNRLTLINQRGNDFPHCSESNFIEGVSEPEVSCASVPTGSSTIDDTDSLQRSSEGPEGKAFVRQQKYVSNAAIPSESTNSYKKGETNISDPILFFRCQNYFSFSNLWFSRQFQLDKNKQIELLIAIGTENIPGLFRESFEGDWIVEFVQLFDFCLTTQMSNKQLHHHFQSSHALVSFILQAMFQLTKCRRFKFCISSINNDEQVLLCSLFTRIPTIFAYHEHTELRLLFEKVSGEFNCFLQ</sequence>
<keyword evidence="1" id="KW-0677">Repeat</keyword>
<proteinExistence type="inferred from homology"/>
<comment type="similarity">
    <text evidence="3">Belongs to the RPAP3 family.</text>
</comment>
<feature type="domain" description="RNA-polymerase II-associated protein 3-like C-terminal" evidence="6">
    <location>
        <begin position="314"/>
        <end position="420"/>
    </location>
</feature>
<evidence type="ECO:0000256" key="2">
    <source>
        <dbReference type="ARBA" id="ARBA00022803"/>
    </source>
</evidence>
<keyword evidence="8" id="KW-1185">Reference proteome</keyword>
<reference evidence="7 8" key="1">
    <citation type="journal article" date="2020" name="bioRxiv">
        <title>Metabolic contributions of an alphaproteobacterial endosymbiont in the apicomplexan Cardiosporidium cionae.</title>
        <authorList>
            <person name="Hunter E.S."/>
            <person name="Paight C.J."/>
            <person name="Lane C.E."/>
        </authorList>
    </citation>
    <scope>NUCLEOTIDE SEQUENCE [LARGE SCALE GENOMIC DNA]</scope>
    <source>
        <strain evidence="7">ESH_2018</strain>
    </source>
</reference>
<dbReference type="PANTHER" id="PTHR46423">
    <property type="entry name" value="RNA POLYMERASE II-ASSOCIATED PROTEIN 3"/>
    <property type="match status" value="1"/>
</dbReference>
<dbReference type="SUPFAM" id="SSF48452">
    <property type="entry name" value="TPR-like"/>
    <property type="match status" value="1"/>
</dbReference>
<evidence type="ECO:0000313" key="7">
    <source>
        <dbReference type="EMBL" id="KAF8821739.1"/>
    </source>
</evidence>
<feature type="region of interest" description="Disordered" evidence="5">
    <location>
        <begin position="253"/>
        <end position="274"/>
    </location>
</feature>
<dbReference type="InterPro" id="IPR051966">
    <property type="entry name" value="RPAP3"/>
</dbReference>
<organism evidence="7 8">
    <name type="scientific">Cardiosporidium cionae</name>
    <dbReference type="NCBI Taxonomy" id="476202"/>
    <lineage>
        <taxon>Eukaryota</taxon>
        <taxon>Sar</taxon>
        <taxon>Alveolata</taxon>
        <taxon>Apicomplexa</taxon>
        <taxon>Aconoidasida</taxon>
        <taxon>Nephromycida</taxon>
        <taxon>Cardiosporidium</taxon>
    </lineage>
</organism>
<evidence type="ECO:0000256" key="5">
    <source>
        <dbReference type="SAM" id="MobiDB-lite"/>
    </source>
</evidence>
<keyword evidence="2" id="KW-0802">TPR repeat</keyword>
<evidence type="ECO:0000256" key="4">
    <source>
        <dbReference type="ARBA" id="ARBA00040133"/>
    </source>
</evidence>
<dbReference type="InterPro" id="IPR025986">
    <property type="entry name" value="RPAP3-like_C"/>
</dbReference>
<accession>A0ABQ7JCN1</accession>
<dbReference type="Gene3D" id="1.25.40.10">
    <property type="entry name" value="Tetratricopeptide repeat domain"/>
    <property type="match status" value="1"/>
</dbReference>
<evidence type="ECO:0000313" key="8">
    <source>
        <dbReference type="Proteomes" id="UP000823046"/>
    </source>
</evidence>
<dbReference type="EMBL" id="JADAQX010000135">
    <property type="protein sequence ID" value="KAF8821739.1"/>
    <property type="molecule type" value="Genomic_DNA"/>
</dbReference>
<feature type="compositionally biased region" description="Polar residues" evidence="5">
    <location>
        <begin position="253"/>
        <end position="270"/>
    </location>
</feature>
<protein>
    <recommendedName>
        <fullName evidence="4">RNA polymerase II-associated protein 3</fullName>
    </recommendedName>
</protein>
<comment type="caution">
    <text evidence="7">The sequence shown here is derived from an EMBL/GenBank/DDBJ whole genome shotgun (WGS) entry which is preliminary data.</text>
</comment>
<name>A0ABQ7JCN1_9APIC</name>
<evidence type="ECO:0000256" key="1">
    <source>
        <dbReference type="ARBA" id="ARBA00022737"/>
    </source>
</evidence>
<dbReference type="PANTHER" id="PTHR46423:SF1">
    <property type="entry name" value="RNA POLYMERASE II-ASSOCIATED PROTEIN 3"/>
    <property type="match status" value="1"/>
</dbReference>
<evidence type="ECO:0000256" key="3">
    <source>
        <dbReference type="ARBA" id="ARBA00038275"/>
    </source>
</evidence>
<evidence type="ECO:0000259" key="6">
    <source>
        <dbReference type="Pfam" id="PF13877"/>
    </source>
</evidence>
<dbReference type="Pfam" id="PF13877">
    <property type="entry name" value="RPAP3_C"/>
    <property type="match status" value="1"/>
</dbReference>
<gene>
    <name evidence="7" type="ORF">IE077_001656</name>
</gene>
<dbReference type="InterPro" id="IPR011990">
    <property type="entry name" value="TPR-like_helical_dom_sf"/>
</dbReference>